<feature type="compositionally biased region" description="Polar residues" evidence="1">
    <location>
        <begin position="197"/>
        <end position="209"/>
    </location>
</feature>
<sequence>MHLRSRSRRQNPSVSSRVERGQNLEGRSDSGAESRHMGRDQPTLLAPMMRTAGLEYFCPDKDCNRHSSAGEYGRKRSRDLVNHLQNKCRKQFGHPESRPWKNIISLKRYLRDEHFVLPAVALPSIPGTESTKTPTDWPSSQENAETSNETGVSALLPNTIAAILESSASDHNVTSLTIPPDSPGVSLDCGPPELGNVETTAHDPSSLTGQAQPARILVVTTRSTTAAPEQDSCHSDSVDTDRRYKEILEKSKASKAAKAVKVEEDRVAREEDLVQEEAEARRKRERDDDREFWDMKRRSLELERRMEEEAKEAALLL</sequence>
<feature type="compositionally biased region" description="Basic and acidic residues" evidence="1">
    <location>
        <begin position="17"/>
        <end position="39"/>
    </location>
</feature>
<feature type="region of interest" description="Disordered" evidence="1">
    <location>
        <begin position="124"/>
        <end position="149"/>
    </location>
</feature>
<dbReference type="EMBL" id="SNSC02000017">
    <property type="protein sequence ID" value="TID16873.1"/>
    <property type="molecule type" value="Genomic_DNA"/>
</dbReference>
<feature type="region of interest" description="Disordered" evidence="1">
    <location>
        <begin position="1"/>
        <end position="43"/>
    </location>
</feature>
<reference evidence="2 3" key="1">
    <citation type="submission" date="2019-04" db="EMBL/GenBank/DDBJ databases">
        <title>High contiguity whole genome sequence and gene annotation resource for two Venturia nashicola isolates.</title>
        <authorList>
            <person name="Prokchorchik M."/>
            <person name="Won K."/>
            <person name="Lee Y."/>
            <person name="Choi E.D."/>
            <person name="Segonzac C."/>
            <person name="Sohn K.H."/>
        </authorList>
    </citation>
    <scope>NUCLEOTIDE SEQUENCE [LARGE SCALE GENOMIC DNA]</scope>
    <source>
        <strain evidence="2 3">PRI2</strain>
    </source>
</reference>
<evidence type="ECO:0000256" key="1">
    <source>
        <dbReference type="SAM" id="MobiDB-lite"/>
    </source>
</evidence>
<comment type="caution">
    <text evidence="2">The sequence shown here is derived from an EMBL/GenBank/DDBJ whole genome shotgun (WGS) entry which is preliminary data.</text>
</comment>
<proteinExistence type="predicted"/>
<evidence type="ECO:0000313" key="3">
    <source>
        <dbReference type="Proteomes" id="UP000298493"/>
    </source>
</evidence>
<name>A0A4Z1NMD5_9PEZI</name>
<feature type="region of interest" description="Disordered" evidence="1">
    <location>
        <begin position="173"/>
        <end position="209"/>
    </location>
</feature>
<evidence type="ECO:0000313" key="2">
    <source>
        <dbReference type="EMBL" id="TID16873.1"/>
    </source>
</evidence>
<dbReference type="Proteomes" id="UP000298493">
    <property type="component" value="Unassembled WGS sequence"/>
</dbReference>
<feature type="region of interest" description="Disordered" evidence="1">
    <location>
        <begin position="254"/>
        <end position="290"/>
    </location>
</feature>
<dbReference type="AlphaFoldDB" id="A0A4Z1NMD5"/>
<feature type="compositionally biased region" description="Basic and acidic residues" evidence="1">
    <location>
        <begin position="260"/>
        <end position="290"/>
    </location>
</feature>
<feature type="compositionally biased region" description="Polar residues" evidence="1">
    <location>
        <begin position="127"/>
        <end position="149"/>
    </location>
</feature>
<keyword evidence="3" id="KW-1185">Reference proteome</keyword>
<organism evidence="2 3">
    <name type="scientific">Venturia nashicola</name>
    <dbReference type="NCBI Taxonomy" id="86259"/>
    <lineage>
        <taxon>Eukaryota</taxon>
        <taxon>Fungi</taxon>
        <taxon>Dikarya</taxon>
        <taxon>Ascomycota</taxon>
        <taxon>Pezizomycotina</taxon>
        <taxon>Dothideomycetes</taxon>
        <taxon>Pleosporomycetidae</taxon>
        <taxon>Venturiales</taxon>
        <taxon>Venturiaceae</taxon>
        <taxon>Venturia</taxon>
    </lineage>
</organism>
<accession>A0A4Z1NMD5</accession>
<gene>
    <name evidence="2" type="ORF">E6O75_ATG09639</name>
</gene>
<protein>
    <submittedName>
        <fullName evidence="2">Uncharacterized protein</fullName>
    </submittedName>
</protein>